<keyword evidence="5" id="KW-0804">Transcription</keyword>
<dbReference type="RefSeq" id="WP_107957925.1">
    <property type="nucleotide sequence ID" value="NZ_JASPFP010000001.1"/>
</dbReference>
<dbReference type="SUPFAM" id="SSF50118">
    <property type="entry name" value="Cell growth inhibitor/plasmid maintenance toxic component"/>
    <property type="match status" value="1"/>
</dbReference>
<keyword evidence="4" id="KW-0805">Transcription regulation</keyword>
<gene>
    <name evidence="8" type="ORF">C8J26_2200</name>
</gene>
<dbReference type="Proteomes" id="UP000244189">
    <property type="component" value="Unassembled WGS sequence"/>
</dbReference>
<keyword evidence="9" id="KW-1185">Reference proteome</keyword>
<organism evidence="8 9">
    <name type="scientific">Sphingomonas aurantiaca</name>
    <dbReference type="NCBI Taxonomy" id="185949"/>
    <lineage>
        <taxon>Bacteria</taxon>
        <taxon>Pseudomonadati</taxon>
        <taxon>Pseudomonadota</taxon>
        <taxon>Alphaproteobacteria</taxon>
        <taxon>Sphingomonadales</taxon>
        <taxon>Sphingomonadaceae</taxon>
        <taxon>Sphingomonas</taxon>
    </lineage>
</organism>
<name>A0A2T5GMI7_9SPHN</name>
<evidence type="ECO:0000256" key="5">
    <source>
        <dbReference type="ARBA" id="ARBA00023163"/>
    </source>
</evidence>
<dbReference type="InterPro" id="IPR011067">
    <property type="entry name" value="Plasmid_toxin/cell-grow_inhib"/>
</dbReference>
<dbReference type="EMBL" id="QAOG01000003">
    <property type="protein sequence ID" value="PTQ60488.1"/>
    <property type="molecule type" value="Genomic_DNA"/>
</dbReference>
<dbReference type="Pfam" id="PF01845">
    <property type="entry name" value="CcdB"/>
    <property type="match status" value="1"/>
</dbReference>
<dbReference type="GO" id="GO:0006276">
    <property type="term" value="P:plasmid maintenance"/>
    <property type="evidence" value="ECO:0007669"/>
    <property type="project" value="InterPro"/>
</dbReference>
<evidence type="ECO:0000313" key="9">
    <source>
        <dbReference type="Proteomes" id="UP000244189"/>
    </source>
</evidence>
<reference evidence="8 9" key="1">
    <citation type="submission" date="2018-04" db="EMBL/GenBank/DDBJ databases">
        <title>Genomic Encyclopedia of Type Strains, Phase III (KMG-III): the genomes of soil and plant-associated and newly described type strains.</title>
        <authorList>
            <person name="Whitman W."/>
        </authorList>
    </citation>
    <scope>NUCLEOTIDE SEQUENCE [LARGE SCALE GENOMIC DNA]</scope>
    <source>
        <strain evidence="8 9">MA101b</strain>
    </source>
</reference>
<dbReference type="Gene3D" id="2.30.30.110">
    <property type="match status" value="1"/>
</dbReference>
<evidence type="ECO:0000256" key="3">
    <source>
        <dbReference type="ARBA" id="ARBA00022491"/>
    </source>
</evidence>
<dbReference type="InterPro" id="IPR002712">
    <property type="entry name" value="CcdB"/>
</dbReference>
<evidence type="ECO:0000256" key="2">
    <source>
        <dbReference type="ARBA" id="ARBA00015075"/>
    </source>
</evidence>
<evidence type="ECO:0000256" key="4">
    <source>
        <dbReference type="ARBA" id="ARBA00023015"/>
    </source>
</evidence>
<evidence type="ECO:0000256" key="7">
    <source>
        <dbReference type="ARBA" id="ARBA00033135"/>
    </source>
</evidence>
<comment type="similarity">
    <text evidence="1">Belongs to the CcdB toxin family.</text>
</comment>
<comment type="caution">
    <text evidence="8">The sequence shown here is derived from an EMBL/GenBank/DDBJ whole genome shotgun (WGS) entry which is preliminary data.</text>
</comment>
<dbReference type="GO" id="GO:0008657">
    <property type="term" value="F:DNA topoisomerase type II (double strand cut, ATP-hydrolyzing) inhibitor activity"/>
    <property type="evidence" value="ECO:0007669"/>
    <property type="project" value="InterPro"/>
</dbReference>
<proteinExistence type="inferred from homology"/>
<keyword evidence="3" id="KW-0678">Repressor</keyword>
<accession>A0A2T5GMI7</accession>
<dbReference type="AlphaFoldDB" id="A0A2T5GMI7"/>
<evidence type="ECO:0000313" key="8">
    <source>
        <dbReference type="EMBL" id="PTQ60488.1"/>
    </source>
</evidence>
<sequence length="96" mass="10592">MAQFDVYRIRGNVLVIDCQSDLLSDLQTRFVVPLRPTDAVIVKRLTPSFTINGQALTMVTPLARAIDIRDIEAIVTTLEAAQSEIKAALDMLISGY</sequence>
<evidence type="ECO:0000256" key="1">
    <source>
        <dbReference type="ARBA" id="ARBA00005230"/>
    </source>
</evidence>
<protein>
    <recommendedName>
        <fullName evidence="2">Toxin CcdB</fullName>
    </recommendedName>
    <alternativeName>
        <fullName evidence="7">Cytotoxic protein CcdB</fullName>
    </alternativeName>
    <alternativeName>
        <fullName evidence="6">Protein LetD</fullName>
    </alternativeName>
</protein>
<evidence type="ECO:0000256" key="6">
    <source>
        <dbReference type="ARBA" id="ARBA00029628"/>
    </source>
</evidence>